<feature type="transmembrane region" description="Helical" evidence="5">
    <location>
        <begin position="345"/>
        <end position="366"/>
    </location>
</feature>
<dbReference type="InterPro" id="IPR047843">
    <property type="entry name" value="WLS-like_TM"/>
</dbReference>
<dbReference type="VEuPathDB" id="VectorBase:LOC119174532"/>
<comment type="caution">
    <text evidence="8">The sequence shown here is derived from an EMBL/GenBank/DDBJ whole genome shotgun (WGS) entry which is preliminary data.</text>
</comment>
<evidence type="ECO:0000256" key="2">
    <source>
        <dbReference type="ARBA" id="ARBA00022692"/>
    </source>
</evidence>
<protein>
    <recommendedName>
        <fullName evidence="10">Transmembrane protein 181</fullName>
    </recommendedName>
</protein>
<dbReference type="EMBL" id="JABSTU010000009">
    <property type="protein sequence ID" value="KAH8020973.1"/>
    <property type="molecule type" value="Genomic_DNA"/>
</dbReference>
<organism evidence="8 9">
    <name type="scientific">Rhipicephalus microplus</name>
    <name type="common">Cattle tick</name>
    <name type="synonym">Boophilus microplus</name>
    <dbReference type="NCBI Taxonomy" id="6941"/>
    <lineage>
        <taxon>Eukaryota</taxon>
        <taxon>Metazoa</taxon>
        <taxon>Ecdysozoa</taxon>
        <taxon>Arthropoda</taxon>
        <taxon>Chelicerata</taxon>
        <taxon>Arachnida</taxon>
        <taxon>Acari</taxon>
        <taxon>Parasitiformes</taxon>
        <taxon>Ixodida</taxon>
        <taxon>Ixodoidea</taxon>
        <taxon>Ixodidae</taxon>
        <taxon>Rhipicephalinae</taxon>
        <taxon>Rhipicephalus</taxon>
        <taxon>Boophilus</taxon>
    </lineage>
</organism>
<dbReference type="GO" id="GO:0016020">
    <property type="term" value="C:membrane"/>
    <property type="evidence" value="ECO:0007669"/>
    <property type="project" value="UniProtKB-SubCell"/>
</dbReference>
<dbReference type="InterPro" id="IPR054077">
    <property type="entry name" value="TMEM181_GOLD"/>
</dbReference>
<evidence type="ECO:0000256" key="3">
    <source>
        <dbReference type="ARBA" id="ARBA00022989"/>
    </source>
</evidence>
<dbReference type="Pfam" id="PF06664">
    <property type="entry name" value="WLS-like_TM"/>
    <property type="match status" value="1"/>
</dbReference>
<evidence type="ECO:0000313" key="8">
    <source>
        <dbReference type="EMBL" id="KAH8020973.1"/>
    </source>
</evidence>
<dbReference type="AlphaFoldDB" id="A0A9J6DFT3"/>
<proteinExistence type="predicted"/>
<dbReference type="GO" id="GO:0015643">
    <property type="term" value="F:toxic substance binding"/>
    <property type="evidence" value="ECO:0007669"/>
    <property type="project" value="InterPro"/>
</dbReference>
<dbReference type="PANTHER" id="PTHR31918">
    <property type="entry name" value="TRANSMEMBRANE PROTEIN 181"/>
    <property type="match status" value="1"/>
</dbReference>
<reference evidence="8" key="1">
    <citation type="journal article" date="2020" name="Cell">
        <title>Large-Scale Comparative Analyses of Tick Genomes Elucidate Their Genetic Diversity and Vector Capacities.</title>
        <authorList>
            <consortium name="Tick Genome and Microbiome Consortium (TIGMIC)"/>
            <person name="Jia N."/>
            <person name="Wang J."/>
            <person name="Shi W."/>
            <person name="Du L."/>
            <person name="Sun Y."/>
            <person name="Zhan W."/>
            <person name="Jiang J.F."/>
            <person name="Wang Q."/>
            <person name="Zhang B."/>
            <person name="Ji P."/>
            <person name="Bell-Sakyi L."/>
            <person name="Cui X.M."/>
            <person name="Yuan T.T."/>
            <person name="Jiang B.G."/>
            <person name="Yang W.F."/>
            <person name="Lam T.T."/>
            <person name="Chang Q.C."/>
            <person name="Ding S.J."/>
            <person name="Wang X.J."/>
            <person name="Zhu J.G."/>
            <person name="Ruan X.D."/>
            <person name="Zhao L."/>
            <person name="Wei J.T."/>
            <person name="Ye R.Z."/>
            <person name="Que T.C."/>
            <person name="Du C.H."/>
            <person name="Zhou Y.H."/>
            <person name="Cheng J.X."/>
            <person name="Dai P.F."/>
            <person name="Guo W.B."/>
            <person name="Han X.H."/>
            <person name="Huang E.J."/>
            <person name="Li L.F."/>
            <person name="Wei W."/>
            <person name="Gao Y.C."/>
            <person name="Liu J.Z."/>
            <person name="Shao H.Z."/>
            <person name="Wang X."/>
            <person name="Wang C.C."/>
            <person name="Yang T.C."/>
            <person name="Huo Q.B."/>
            <person name="Li W."/>
            <person name="Chen H.Y."/>
            <person name="Chen S.E."/>
            <person name="Zhou L.G."/>
            <person name="Ni X.B."/>
            <person name="Tian J.H."/>
            <person name="Sheng Y."/>
            <person name="Liu T."/>
            <person name="Pan Y.S."/>
            <person name="Xia L.Y."/>
            <person name="Li J."/>
            <person name="Zhao F."/>
            <person name="Cao W.C."/>
        </authorList>
    </citation>
    <scope>NUCLEOTIDE SEQUENCE</scope>
    <source>
        <strain evidence="8">Rmic-2018</strain>
    </source>
</reference>
<feature type="transmembrane region" description="Helical" evidence="5">
    <location>
        <begin position="386"/>
        <end position="403"/>
    </location>
</feature>
<evidence type="ECO:0008006" key="10">
    <source>
        <dbReference type="Google" id="ProtNLM"/>
    </source>
</evidence>
<gene>
    <name evidence="8" type="ORF">HPB51_011029</name>
</gene>
<keyword evidence="4 5" id="KW-0472">Membrane</keyword>
<feature type="transmembrane region" description="Helical" evidence="5">
    <location>
        <begin position="238"/>
        <end position="253"/>
    </location>
</feature>
<keyword evidence="2 5" id="KW-0812">Transmembrane</keyword>
<evidence type="ECO:0000256" key="4">
    <source>
        <dbReference type="ARBA" id="ARBA00023136"/>
    </source>
</evidence>
<evidence type="ECO:0000256" key="1">
    <source>
        <dbReference type="ARBA" id="ARBA00004141"/>
    </source>
</evidence>
<evidence type="ECO:0000256" key="5">
    <source>
        <dbReference type="SAM" id="Phobius"/>
    </source>
</evidence>
<name>A0A9J6DFT3_RHIMP</name>
<dbReference type="InterPro" id="IPR040416">
    <property type="entry name" value="TMEM181"/>
</dbReference>
<feature type="transmembrane region" description="Helical" evidence="5">
    <location>
        <begin position="265"/>
        <end position="282"/>
    </location>
</feature>
<dbReference type="Proteomes" id="UP000821866">
    <property type="component" value="Chromosome 7"/>
</dbReference>
<feature type="transmembrane region" description="Helical" evidence="5">
    <location>
        <begin position="24"/>
        <end position="45"/>
    </location>
</feature>
<feature type="transmembrane region" description="Helical" evidence="5">
    <location>
        <begin position="302"/>
        <end position="324"/>
    </location>
</feature>
<evidence type="ECO:0000313" key="9">
    <source>
        <dbReference type="Proteomes" id="UP000821866"/>
    </source>
</evidence>
<feature type="transmembrane region" description="Helical" evidence="5">
    <location>
        <begin position="65"/>
        <end position="86"/>
    </location>
</feature>
<feature type="domain" description="TMEM181 GOLD" evidence="7">
    <location>
        <begin position="115"/>
        <end position="229"/>
    </location>
</feature>
<dbReference type="PANTHER" id="PTHR31918:SF1">
    <property type="entry name" value="TRANSMEMBRANE PROTEIN 181"/>
    <property type="match status" value="1"/>
</dbReference>
<sequence length="455" mass="52688">MPYPSGQPAGRSFNWASWRLKTRYMLSHFGFFCSQFGKFIAPAYYHDRCERSVQMRLYTMHKREFVVMFLVFFACLCLCLFIGLAGPPITTTVVRSASELGTPGENATKLNMATGPFVLKTPPLSAYSQQLWIIAQITTKEEDEDETFRKAFHLEVNIQGITSKGHVVNIYGTSRPHIRVRQLICSKKAILHLGFLDYSRYLLTVTFYGLETIDEKYHIDDVTFHYKSYNASFTQLEIWFRFIFLLATFFVTNERRFATFYLPKLLVVGMLWTAAFVLASWQRYNELRDPTYNYKVDTQGFAALKIFFFTMGSIYLAYLLYLVVQAYTELRSMPYFDVRLKFMTSLMLIVLTLSVVITVMRFGISVLEDNFVADLSTTYGSSAEFMSFYGLLNFYLYTMAYVYSPPPNAFLESHLKDNPTLSMMNDSDEEVIYGSDTEERLLNPVRLGQNKEESD</sequence>
<keyword evidence="9" id="KW-1185">Reference proteome</keyword>
<dbReference type="Pfam" id="PF21885">
    <property type="entry name" value="TMEM181_GOLD"/>
    <property type="match status" value="1"/>
</dbReference>
<feature type="domain" description="Wntless-like transmembrane" evidence="6">
    <location>
        <begin position="252"/>
        <end position="405"/>
    </location>
</feature>
<evidence type="ECO:0000259" key="6">
    <source>
        <dbReference type="Pfam" id="PF06664"/>
    </source>
</evidence>
<accession>A0A9J6DFT3</accession>
<evidence type="ECO:0000259" key="7">
    <source>
        <dbReference type="Pfam" id="PF21885"/>
    </source>
</evidence>
<keyword evidence="3 5" id="KW-1133">Transmembrane helix</keyword>
<comment type="subcellular location">
    <subcellularLocation>
        <location evidence="1">Membrane</location>
        <topology evidence="1">Multi-pass membrane protein</topology>
    </subcellularLocation>
</comment>
<reference evidence="8" key="2">
    <citation type="submission" date="2021-09" db="EMBL/GenBank/DDBJ databases">
        <authorList>
            <person name="Jia N."/>
            <person name="Wang J."/>
            <person name="Shi W."/>
            <person name="Du L."/>
            <person name="Sun Y."/>
            <person name="Zhan W."/>
            <person name="Jiang J."/>
            <person name="Wang Q."/>
            <person name="Zhang B."/>
            <person name="Ji P."/>
            <person name="Sakyi L.B."/>
            <person name="Cui X."/>
            <person name="Yuan T."/>
            <person name="Jiang B."/>
            <person name="Yang W."/>
            <person name="Lam T.T.-Y."/>
            <person name="Chang Q."/>
            <person name="Ding S."/>
            <person name="Wang X."/>
            <person name="Zhu J."/>
            <person name="Ruan X."/>
            <person name="Zhao L."/>
            <person name="Wei J."/>
            <person name="Que T."/>
            <person name="Du C."/>
            <person name="Cheng J."/>
            <person name="Dai P."/>
            <person name="Han X."/>
            <person name="Huang E."/>
            <person name="Gao Y."/>
            <person name="Liu J."/>
            <person name="Shao H."/>
            <person name="Ye R."/>
            <person name="Li L."/>
            <person name="Wei W."/>
            <person name="Wang X."/>
            <person name="Wang C."/>
            <person name="Huo Q."/>
            <person name="Li W."/>
            <person name="Guo W."/>
            <person name="Chen H."/>
            <person name="Chen S."/>
            <person name="Zhou L."/>
            <person name="Zhou L."/>
            <person name="Ni X."/>
            <person name="Tian J."/>
            <person name="Zhou Y."/>
            <person name="Sheng Y."/>
            <person name="Liu T."/>
            <person name="Pan Y."/>
            <person name="Xia L."/>
            <person name="Li J."/>
            <person name="Zhao F."/>
            <person name="Cao W."/>
        </authorList>
    </citation>
    <scope>NUCLEOTIDE SEQUENCE</scope>
    <source>
        <strain evidence="8">Rmic-2018</strain>
        <tissue evidence="8">Larvae</tissue>
    </source>
</reference>